<gene>
    <name evidence="2" type="ORF">GBG18_07630</name>
    <name evidence="1" type="ORF">GBG19_09975</name>
</gene>
<evidence type="ECO:0000313" key="1">
    <source>
        <dbReference type="EMBL" id="KAB7887902.1"/>
    </source>
</evidence>
<dbReference type="PIRSF" id="PIRSF018008">
    <property type="entry name" value="UCP018008"/>
    <property type="match status" value="1"/>
</dbReference>
<dbReference type="EMBL" id="WFKJ01000019">
    <property type="protein sequence ID" value="KAB7891171.1"/>
    <property type="molecule type" value="Genomic_DNA"/>
</dbReference>
<accession>A0A6L4WR99</accession>
<dbReference type="InterPro" id="IPR007362">
    <property type="entry name" value="DUF429"/>
</dbReference>
<name>A0A6L4WR99_9BACT</name>
<dbReference type="Proteomes" id="UP000461010">
    <property type="component" value="Unassembled WGS sequence"/>
</dbReference>
<organism evidence="1 4">
    <name type="scientific">Poseidonibacter ostreae</name>
    <dbReference type="NCBI Taxonomy" id="2654171"/>
    <lineage>
        <taxon>Bacteria</taxon>
        <taxon>Pseudomonadati</taxon>
        <taxon>Campylobacterota</taxon>
        <taxon>Epsilonproteobacteria</taxon>
        <taxon>Campylobacterales</taxon>
        <taxon>Arcobacteraceae</taxon>
        <taxon>Poseidonibacter</taxon>
    </lineage>
</organism>
<evidence type="ECO:0000313" key="4">
    <source>
        <dbReference type="Proteomes" id="UP000472839"/>
    </source>
</evidence>
<dbReference type="AlphaFoldDB" id="A0A6L4WR99"/>
<dbReference type="InterPro" id="IPR008306">
    <property type="entry name" value="UCP018008"/>
</dbReference>
<reference evidence="3 4" key="1">
    <citation type="submission" date="2019-10" db="EMBL/GenBank/DDBJ databases">
        <title>Poseidonibacter ostreae sp. nov., isolated from the gut of the Ostrea denselamellosa.</title>
        <authorList>
            <person name="Choi A."/>
        </authorList>
    </citation>
    <scope>NUCLEOTIDE SEQUENCE [LARGE SCALE GENOMIC DNA]</scope>
    <source>
        <strain evidence="1 4">SJOD-M-33</strain>
        <strain evidence="2 3">SJOD-M-5</strain>
    </source>
</reference>
<keyword evidence="3" id="KW-1185">Reference proteome</keyword>
<protein>
    <submittedName>
        <fullName evidence="1">DUF429 domain-containing protein</fullName>
    </submittedName>
</protein>
<dbReference type="EMBL" id="WFKK01000028">
    <property type="protein sequence ID" value="KAB7887902.1"/>
    <property type="molecule type" value="Genomic_DNA"/>
</dbReference>
<evidence type="ECO:0000313" key="3">
    <source>
        <dbReference type="Proteomes" id="UP000461010"/>
    </source>
</evidence>
<dbReference type="Pfam" id="PF04250">
    <property type="entry name" value="DUF429"/>
    <property type="match status" value="1"/>
</dbReference>
<evidence type="ECO:0000313" key="2">
    <source>
        <dbReference type="EMBL" id="KAB7891171.1"/>
    </source>
</evidence>
<proteinExistence type="predicted"/>
<sequence>MQVKNSKFMLYIGIDLAWSENNYSGVTLLDDNKIIYTGVVSNLNEVITFIKKYPDAILGVDAPLVVNNKTGNRSIEIEFLKDYSSKKLGVYPVNRNLMLKYSKVIVGEELVKNVPQKLGKELFEVYPHATIMNCFHGTVLPYKRKKGRNTEYIREQLKILQSYLQEVVEGDFYKDIDELKGIKLKHYEDMLDSIVCAYTLFYCQKNNYKTYENIFKVPL</sequence>
<dbReference type="Proteomes" id="UP000472839">
    <property type="component" value="Unassembled WGS sequence"/>
</dbReference>
<comment type="caution">
    <text evidence="1">The sequence shown here is derived from an EMBL/GenBank/DDBJ whole genome shotgun (WGS) entry which is preliminary data.</text>
</comment>